<protein>
    <submittedName>
        <fullName evidence="2">Uncharacterized protein</fullName>
    </submittedName>
</protein>
<feature type="region of interest" description="Disordered" evidence="1">
    <location>
        <begin position="1"/>
        <end position="31"/>
    </location>
</feature>
<reference evidence="2" key="2">
    <citation type="submission" date="2020-09" db="EMBL/GenBank/DDBJ databases">
        <authorList>
            <person name="Sun Q."/>
            <person name="Ohkuma M."/>
        </authorList>
    </citation>
    <scope>NUCLEOTIDE SEQUENCE</scope>
    <source>
        <strain evidence="2">JCM 4059</strain>
    </source>
</reference>
<evidence type="ECO:0000313" key="2">
    <source>
        <dbReference type="EMBL" id="GHF63851.1"/>
    </source>
</evidence>
<dbReference type="EMBL" id="BNBD01000013">
    <property type="protein sequence ID" value="GHF63851.1"/>
    <property type="molecule type" value="Genomic_DNA"/>
</dbReference>
<proteinExistence type="predicted"/>
<accession>A0A919B891</accession>
<keyword evidence="3" id="KW-1185">Reference proteome</keyword>
<name>A0A919B891_9ACTN</name>
<dbReference type="Proteomes" id="UP000638313">
    <property type="component" value="Unassembled WGS sequence"/>
</dbReference>
<evidence type="ECO:0000313" key="3">
    <source>
        <dbReference type="Proteomes" id="UP000638313"/>
    </source>
</evidence>
<evidence type="ECO:0000256" key="1">
    <source>
        <dbReference type="SAM" id="MobiDB-lite"/>
    </source>
</evidence>
<dbReference type="AlphaFoldDB" id="A0A919B891"/>
<comment type="caution">
    <text evidence="2">The sequence shown here is derived from an EMBL/GenBank/DDBJ whole genome shotgun (WGS) entry which is preliminary data.</text>
</comment>
<reference evidence="2" key="1">
    <citation type="journal article" date="2014" name="Int. J. Syst. Evol. Microbiol.">
        <title>Complete genome sequence of Corynebacterium casei LMG S-19264T (=DSM 44701T), isolated from a smear-ripened cheese.</title>
        <authorList>
            <consortium name="US DOE Joint Genome Institute (JGI-PGF)"/>
            <person name="Walter F."/>
            <person name="Albersmeier A."/>
            <person name="Kalinowski J."/>
            <person name="Ruckert C."/>
        </authorList>
    </citation>
    <scope>NUCLEOTIDE SEQUENCE</scope>
    <source>
        <strain evidence="2">JCM 4059</strain>
    </source>
</reference>
<organism evidence="2 3">
    <name type="scientific">Streptomyces mashuensis</name>
    <dbReference type="NCBI Taxonomy" id="33904"/>
    <lineage>
        <taxon>Bacteria</taxon>
        <taxon>Bacillati</taxon>
        <taxon>Actinomycetota</taxon>
        <taxon>Actinomycetes</taxon>
        <taxon>Kitasatosporales</taxon>
        <taxon>Streptomycetaceae</taxon>
        <taxon>Streptomyces</taxon>
    </lineage>
</organism>
<sequence>MTLRAQPAADLEPVHAGQPEVEDEQVHSPLPAGFEGRGAVFADLHLVSFAAQGARERLRDGCVILGEQYSGHGEMVVRAGARPRRSARYLRQHFTESVITFKLG</sequence>
<gene>
    <name evidence="2" type="ORF">GCM10010218_51580</name>
</gene>